<evidence type="ECO:0000256" key="3">
    <source>
        <dbReference type="ARBA" id="ARBA00010228"/>
    </source>
</evidence>
<reference evidence="7" key="1">
    <citation type="submission" date="2014-01" db="EMBL/GenBank/DDBJ databases">
        <authorList>
            <person name="Aslett M."/>
        </authorList>
    </citation>
    <scope>NUCLEOTIDE SEQUENCE</scope>
</reference>
<dbReference type="GO" id="GO:0005791">
    <property type="term" value="C:rough endoplasmic reticulum"/>
    <property type="evidence" value="ECO:0007669"/>
    <property type="project" value="UniProtKB-SubCell"/>
</dbReference>
<evidence type="ECO:0000256" key="6">
    <source>
        <dbReference type="PIRNR" id="PIRNR002148"/>
    </source>
</evidence>
<dbReference type="STRING" id="36087.A0A077ZE43"/>
<dbReference type="Gene3D" id="3.30.1230.20">
    <property type="match status" value="1"/>
</dbReference>
<dbReference type="GO" id="GO:0003735">
    <property type="term" value="F:structural constituent of ribosome"/>
    <property type="evidence" value="ECO:0007669"/>
    <property type="project" value="InterPro"/>
</dbReference>
<dbReference type="InterPro" id="IPR001931">
    <property type="entry name" value="Ribosomal_eS21"/>
</dbReference>
<keyword evidence="8" id="KW-1185">Reference proteome</keyword>
<evidence type="ECO:0000256" key="1">
    <source>
        <dbReference type="ARBA" id="ARBA00004427"/>
    </source>
</evidence>
<evidence type="ECO:0000256" key="5">
    <source>
        <dbReference type="ARBA" id="ARBA00023274"/>
    </source>
</evidence>
<dbReference type="GO" id="GO:0006412">
    <property type="term" value="P:translation"/>
    <property type="evidence" value="ECO:0007669"/>
    <property type="project" value="InterPro"/>
</dbReference>
<accession>A0A077ZE43</accession>
<keyword evidence="4 6" id="KW-0689">Ribosomal protein</keyword>
<dbReference type="GO" id="GO:1990904">
    <property type="term" value="C:ribonucleoprotein complex"/>
    <property type="evidence" value="ECO:0007669"/>
    <property type="project" value="UniProtKB-KW"/>
</dbReference>
<organism evidence="7 8">
    <name type="scientific">Trichuris trichiura</name>
    <name type="common">Whipworm</name>
    <name type="synonym">Trichocephalus trichiurus</name>
    <dbReference type="NCBI Taxonomy" id="36087"/>
    <lineage>
        <taxon>Eukaryota</taxon>
        <taxon>Metazoa</taxon>
        <taxon>Ecdysozoa</taxon>
        <taxon>Nematoda</taxon>
        <taxon>Enoplea</taxon>
        <taxon>Dorylaimia</taxon>
        <taxon>Trichinellida</taxon>
        <taxon>Trichuridae</taxon>
        <taxon>Trichuris</taxon>
    </lineage>
</organism>
<dbReference type="EMBL" id="HG806100">
    <property type="protein sequence ID" value="CDW56945.1"/>
    <property type="molecule type" value="Genomic_DNA"/>
</dbReference>
<keyword evidence="5 6" id="KW-0687">Ribonucleoprotein</keyword>
<evidence type="ECO:0000256" key="2">
    <source>
        <dbReference type="ARBA" id="ARBA00004514"/>
    </source>
</evidence>
<dbReference type="PANTHER" id="PTHR10442">
    <property type="entry name" value="40S RIBOSOMAL PROTEIN S21"/>
    <property type="match status" value="1"/>
</dbReference>
<dbReference type="Proteomes" id="UP000030665">
    <property type="component" value="Unassembled WGS sequence"/>
</dbReference>
<reference evidence="7" key="2">
    <citation type="submission" date="2014-03" db="EMBL/GenBank/DDBJ databases">
        <title>The whipworm genome and dual-species transcriptomics of an intimate host-pathogen interaction.</title>
        <authorList>
            <person name="Foth B.J."/>
            <person name="Tsai I.J."/>
            <person name="Reid A.J."/>
            <person name="Bancroft A.J."/>
            <person name="Nichol S."/>
            <person name="Tracey A."/>
            <person name="Holroyd N."/>
            <person name="Cotton J.A."/>
            <person name="Stanley E.J."/>
            <person name="Zarowiecki M."/>
            <person name="Liu J.Z."/>
            <person name="Huckvale T."/>
            <person name="Cooper P.J."/>
            <person name="Grencis R.K."/>
            <person name="Berriman M."/>
        </authorList>
    </citation>
    <scope>NUCLEOTIDE SEQUENCE [LARGE SCALE GENOMIC DNA]</scope>
</reference>
<name>A0A077ZE43_TRITR</name>
<dbReference type="PIRSF" id="PIRSF002148">
    <property type="entry name" value="Ribosomal_S21e"/>
    <property type="match status" value="1"/>
</dbReference>
<dbReference type="InterPro" id="IPR038579">
    <property type="entry name" value="Ribosomal_eS21_sf"/>
</dbReference>
<gene>
    <name evidence="7" type="ORF">TTRE_0000522801</name>
</gene>
<dbReference type="FunFam" id="3.30.1230.20:FF:000001">
    <property type="entry name" value="40S ribosomal protein S21"/>
    <property type="match status" value="1"/>
</dbReference>
<evidence type="ECO:0000313" key="8">
    <source>
        <dbReference type="Proteomes" id="UP000030665"/>
    </source>
</evidence>
<evidence type="ECO:0000256" key="4">
    <source>
        <dbReference type="ARBA" id="ARBA00022980"/>
    </source>
</evidence>
<comment type="subcellular location">
    <subcellularLocation>
        <location evidence="2">Cytoplasm</location>
        <location evidence="2">Cytosol</location>
    </subcellularLocation>
    <subcellularLocation>
        <location evidence="1">Rough endoplasmic reticulum</location>
    </subcellularLocation>
</comment>
<sequence>MQNVQEEYTDMYIPRKCSSSNRIVSAKDHASVQIEFVKVDPDSGHMIDGTERMTICGQIRRMGESDDSVKRLAIQRGLLPAYARS</sequence>
<comment type="similarity">
    <text evidence="3 6">Belongs to the eukaryotic ribosomal protein eS21 family.</text>
</comment>
<dbReference type="GO" id="GO:0022626">
    <property type="term" value="C:cytosolic ribosome"/>
    <property type="evidence" value="ECO:0007669"/>
    <property type="project" value="UniProtKB-ARBA"/>
</dbReference>
<protein>
    <recommendedName>
        <fullName evidence="6">40S ribosomal protein S21</fullName>
    </recommendedName>
</protein>
<proteinExistence type="inferred from homology"/>
<evidence type="ECO:0000313" key="7">
    <source>
        <dbReference type="EMBL" id="CDW56945.1"/>
    </source>
</evidence>
<dbReference type="AlphaFoldDB" id="A0A077ZE43"/>
<dbReference type="Pfam" id="PF01249">
    <property type="entry name" value="Ribosomal_S21e"/>
    <property type="match status" value="1"/>
</dbReference>
<dbReference type="OrthoDB" id="278325at2759"/>